<dbReference type="EMBL" id="JAVREQ010000002">
    <property type="protein sequence ID" value="MDT0377896.1"/>
    <property type="molecule type" value="Genomic_DNA"/>
</dbReference>
<evidence type="ECO:0000313" key="4">
    <source>
        <dbReference type="Proteomes" id="UP001183414"/>
    </source>
</evidence>
<dbReference type="SUPFAM" id="SSF109854">
    <property type="entry name" value="DinB/YfiT-like putative metalloenzymes"/>
    <property type="match status" value="1"/>
</dbReference>
<feature type="region of interest" description="Disordered" evidence="1">
    <location>
        <begin position="79"/>
        <end position="98"/>
    </location>
</feature>
<evidence type="ECO:0000313" key="3">
    <source>
        <dbReference type="EMBL" id="MDT0377896.1"/>
    </source>
</evidence>
<organism evidence="3 4">
    <name type="scientific">Streptomyces hazeniae</name>
    <dbReference type="NCBI Taxonomy" id="3075538"/>
    <lineage>
        <taxon>Bacteria</taxon>
        <taxon>Bacillati</taxon>
        <taxon>Actinomycetota</taxon>
        <taxon>Actinomycetes</taxon>
        <taxon>Kitasatosporales</taxon>
        <taxon>Streptomycetaceae</taxon>
        <taxon>Streptomyces</taxon>
    </lineage>
</organism>
<dbReference type="RefSeq" id="WP_311671835.1">
    <property type="nucleotide sequence ID" value="NZ_JAVREQ010000002.1"/>
</dbReference>
<accession>A0ABU2NLP4</accession>
<dbReference type="Proteomes" id="UP001183414">
    <property type="component" value="Unassembled WGS sequence"/>
</dbReference>
<dbReference type="NCBIfam" id="TIGR03086">
    <property type="entry name" value="TIGR03086 family metal-binding protein"/>
    <property type="match status" value="1"/>
</dbReference>
<dbReference type="InterPro" id="IPR024344">
    <property type="entry name" value="MDMPI_metal-binding"/>
</dbReference>
<feature type="compositionally biased region" description="Low complexity" evidence="1">
    <location>
        <begin position="19"/>
        <end position="28"/>
    </location>
</feature>
<comment type="caution">
    <text evidence="3">The sequence shown here is derived from an EMBL/GenBank/DDBJ whole genome shotgun (WGS) entry which is preliminary data.</text>
</comment>
<evidence type="ECO:0000259" key="2">
    <source>
        <dbReference type="Pfam" id="PF11716"/>
    </source>
</evidence>
<name>A0ABU2NLP4_9ACTN</name>
<reference evidence="4" key="1">
    <citation type="submission" date="2023-07" db="EMBL/GenBank/DDBJ databases">
        <title>30 novel species of actinomycetes from the DSMZ collection.</title>
        <authorList>
            <person name="Nouioui I."/>
        </authorList>
    </citation>
    <scope>NUCLEOTIDE SEQUENCE [LARGE SCALE GENOMIC DNA]</scope>
    <source>
        <strain evidence="4">DSM 42041</strain>
    </source>
</reference>
<proteinExistence type="predicted"/>
<protein>
    <submittedName>
        <fullName evidence="3">TIGR03086 family metal-binding protein</fullName>
    </submittedName>
</protein>
<dbReference type="Pfam" id="PF11716">
    <property type="entry name" value="MDMPI_N"/>
    <property type="match status" value="1"/>
</dbReference>
<dbReference type="InterPro" id="IPR017517">
    <property type="entry name" value="Maleyloyr_isom"/>
</dbReference>
<gene>
    <name evidence="3" type="ORF">RM572_03795</name>
</gene>
<evidence type="ECO:0000256" key="1">
    <source>
        <dbReference type="SAM" id="MobiDB-lite"/>
    </source>
</evidence>
<sequence length="214" mass="21972">MNSTTSPPGSSTPPPPGTAPTRAAADPRIGYEAAADQMEALIASVSPDRLGAPTPCGEWDVRTLLEHVVDGTQRTAALGKAGPGAVMEEETPRGVPDDGWPAAYAEARARFRAAWADDAGLAGPYTVPWGEVPGLGVVGAEVQETVVHAWDLARALGVAAGLDARLAEAALPFAEQVLPAEPRGGAVPFGPVRPTAPDADPYTRLAAWLGRDVG</sequence>
<dbReference type="Gene3D" id="1.20.120.450">
    <property type="entry name" value="dinb family like domain"/>
    <property type="match status" value="1"/>
</dbReference>
<keyword evidence="4" id="KW-1185">Reference proteome</keyword>
<feature type="region of interest" description="Disordered" evidence="1">
    <location>
        <begin position="1"/>
        <end position="28"/>
    </location>
</feature>
<dbReference type="InterPro" id="IPR017520">
    <property type="entry name" value="CHP03086"/>
</dbReference>
<dbReference type="InterPro" id="IPR034660">
    <property type="entry name" value="DinB/YfiT-like"/>
</dbReference>
<feature type="domain" description="Mycothiol-dependent maleylpyruvate isomerase metal-binding" evidence="2">
    <location>
        <begin position="32"/>
        <end position="153"/>
    </location>
</feature>
<dbReference type="NCBIfam" id="TIGR03083">
    <property type="entry name" value="maleylpyruvate isomerase family mycothiol-dependent enzyme"/>
    <property type="match status" value="1"/>
</dbReference>